<feature type="non-terminal residue" evidence="1">
    <location>
        <position position="145"/>
    </location>
</feature>
<sequence length="145" mass="15865">MMDDASNQGRMIAEMDKVNDVVLMDEKEEEKKVEEAKVDESAQVQGRQVESQAEIYKIDMDHANKVLSMQEDEYEPAKVQEVVDVVTTAKLIIEVVTAASETVTAASATIPTAEPQVLAATLIAAPARVVVALSRRRKGVVIRDP</sequence>
<name>A0A699W9U9_TANCI</name>
<protein>
    <submittedName>
        <fullName evidence="1">Uncharacterized protein</fullName>
    </submittedName>
</protein>
<comment type="caution">
    <text evidence="1">The sequence shown here is derived from an EMBL/GenBank/DDBJ whole genome shotgun (WGS) entry which is preliminary data.</text>
</comment>
<dbReference type="EMBL" id="BKCJ011577625">
    <property type="protein sequence ID" value="GFD42576.1"/>
    <property type="molecule type" value="Genomic_DNA"/>
</dbReference>
<proteinExistence type="predicted"/>
<accession>A0A699W9U9</accession>
<organism evidence="1">
    <name type="scientific">Tanacetum cinerariifolium</name>
    <name type="common">Dalmatian daisy</name>
    <name type="synonym">Chrysanthemum cinerariifolium</name>
    <dbReference type="NCBI Taxonomy" id="118510"/>
    <lineage>
        <taxon>Eukaryota</taxon>
        <taxon>Viridiplantae</taxon>
        <taxon>Streptophyta</taxon>
        <taxon>Embryophyta</taxon>
        <taxon>Tracheophyta</taxon>
        <taxon>Spermatophyta</taxon>
        <taxon>Magnoliopsida</taxon>
        <taxon>eudicotyledons</taxon>
        <taxon>Gunneridae</taxon>
        <taxon>Pentapetalae</taxon>
        <taxon>asterids</taxon>
        <taxon>campanulids</taxon>
        <taxon>Asterales</taxon>
        <taxon>Asteraceae</taxon>
        <taxon>Asteroideae</taxon>
        <taxon>Anthemideae</taxon>
        <taxon>Anthemidinae</taxon>
        <taxon>Tanacetum</taxon>
    </lineage>
</organism>
<evidence type="ECO:0000313" key="1">
    <source>
        <dbReference type="EMBL" id="GFD42576.1"/>
    </source>
</evidence>
<reference evidence="1" key="1">
    <citation type="journal article" date="2019" name="Sci. Rep.">
        <title>Draft genome of Tanacetum cinerariifolium, the natural source of mosquito coil.</title>
        <authorList>
            <person name="Yamashiro T."/>
            <person name="Shiraishi A."/>
            <person name="Satake H."/>
            <person name="Nakayama K."/>
        </authorList>
    </citation>
    <scope>NUCLEOTIDE SEQUENCE</scope>
</reference>
<gene>
    <name evidence="1" type="ORF">Tci_914545</name>
</gene>
<dbReference type="AlphaFoldDB" id="A0A699W9U9"/>